<organism evidence="3 4">
    <name type="scientific">Candidatus Thiomargarita nelsonii</name>
    <dbReference type="NCBI Taxonomy" id="1003181"/>
    <lineage>
        <taxon>Bacteria</taxon>
        <taxon>Pseudomonadati</taxon>
        <taxon>Pseudomonadota</taxon>
        <taxon>Gammaproteobacteria</taxon>
        <taxon>Thiotrichales</taxon>
        <taxon>Thiotrichaceae</taxon>
        <taxon>Thiomargarita</taxon>
    </lineage>
</organism>
<dbReference type="EMBL" id="JSZA02000229">
    <property type="protein sequence ID" value="KHD07837.1"/>
    <property type="molecule type" value="Genomic_DNA"/>
</dbReference>
<dbReference type="GO" id="GO:0016020">
    <property type="term" value="C:membrane"/>
    <property type="evidence" value="ECO:0007669"/>
    <property type="project" value="InterPro"/>
</dbReference>
<keyword evidence="1" id="KW-0739">Sodium transport</keyword>
<dbReference type="GO" id="GO:0006814">
    <property type="term" value="P:sodium ion transport"/>
    <property type="evidence" value="ECO:0007669"/>
    <property type="project" value="UniProtKB-KW"/>
</dbReference>
<dbReference type="InterPro" id="IPR004670">
    <property type="entry name" value="NhaA"/>
</dbReference>
<evidence type="ECO:0000313" key="3">
    <source>
        <dbReference type="EMBL" id="KHD07837.1"/>
    </source>
</evidence>
<reference evidence="3 4" key="1">
    <citation type="journal article" date="2016" name="Front. Microbiol.">
        <title>Single-Cell (Meta-)Genomics of a Dimorphic Candidatus Thiomargarita nelsonii Reveals Genomic Plasticity.</title>
        <authorList>
            <person name="Flood B.E."/>
            <person name="Fliss P."/>
            <person name="Jones D.S."/>
            <person name="Dick G.J."/>
            <person name="Jain S."/>
            <person name="Kaster A.K."/>
            <person name="Winkel M."/>
            <person name="Mussmann M."/>
            <person name="Bailey J."/>
        </authorList>
    </citation>
    <scope>NUCLEOTIDE SEQUENCE [LARGE SCALE GENOMIC DNA]</scope>
    <source>
        <strain evidence="3">Hydrate Ridge</strain>
    </source>
</reference>
<dbReference type="AlphaFoldDB" id="A0A0A6PLD4"/>
<proteinExistence type="predicted"/>
<protein>
    <submittedName>
        <fullName evidence="3">Uncharacterized protein</fullName>
    </submittedName>
</protein>
<dbReference type="GO" id="GO:0006885">
    <property type="term" value="P:regulation of pH"/>
    <property type="evidence" value="ECO:0007669"/>
    <property type="project" value="InterPro"/>
</dbReference>
<evidence type="ECO:0000256" key="2">
    <source>
        <dbReference type="SAM" id="Phobius"/>
    </source>
</evidence>
<dbReference type="Proteomes" id="UP000030428">
    <property type="component" value="Unassembled WGS sequence"/>
</dbReference>
<comment type="caution">
    <text evidence="3">The sequence shown here is derived from an EMBL/GenBank/DDBJ whole genome shotgun (WGS) entry which is preliminary data.</text>
</comment>
<dbReference type="InterPro" id="IPR023171">
    <property type="entry name" value="Na/H_antiporter_dom_sf"/>
</dbReference>
<keyword evidence="1" id="KW-0915">Sodium</keyword>
<accession>A0A0A6PLD4</accession>
<keyword evidence="4" id="KW-1185">Reference proteome</keyword>
<gene>
    <name evidence="3" type="ORF">PN36_30590</name>
</gene>
<feature type="transmembrane region" description="Helical" evidence="2">
    <location>
        <begin position="105"/>
        <end position="128"/>
    </location>
</feature>
<keyword evidence="1" id="KW-0406">Ion transport</keyword>
<keyword evidence="1" id="KW-0813">Transport</keyword>
<name>A0A0A6PLD4_9GAMM</name>
<dbReference type="Pfam" id="PF06965">
    <property type="entry name" value="Na_H_antiport_1"/>
    <property type="match status" value="1"/>
</dbReference>
<evidence type="ECO:0000313" key="4">
    <source>
        <dbReference type="Proteomes" id="UP000030428"/>
    </source>
</evidence>
<evidence type="ECO:0000256" key="1">
    <source>
        <dbReference type="ARBA" id="ARBA00023201"/>
    </source>
</evidence>
<sequence>MNQTEVNPDPKVKTGIYNAATGAYLAHAGSLSGDPDFRPSQRRHPVGIWFTGRYSDPSGDAWCIAGSGVGQVHRYHRGSLLAGIGFTMSIFVAQRGRGGREDLLLMAKTGILAASMLAGVAGFIWLYLVSKPVEAED</sequence>
<keyword evidence="2" id="KW-0812">Transmembrane</keyword>
<dbReference type="Gene3D" id="1.20.1530.10">
    <property type="entry name" value="Na+/H+ antiporter like domain"/>
    <property type="match status" value="1"/>
</dbReference>
<feature type="transmembrane region" description="Helical" evidence="2">
    <location>
        <begin position="75"/>
        <end position="93"/>
    </location>
</feature>
<keyword evidence="2" id="KW-0472">Membrane</keyword>
<keyword evidence="2" id="KW-1133">Transmembrane helix</keyword>